<dbReference type="EMBL" id="JBAMIC010000001">
    <property type="protein sequence ID" value="KAK7115887.1"/>
    <property type="molecule type" value="Genomic_DNA"/>
</dbReference>
<dbReference type="PANTHER" id="PTHR43404:SF2">
    <property type="entry name" value="LIPOPOLYSACCHARIDE CHOLINEPHOSPHOTRANSFERASE LICD"/>
    <property type="match status" value="1"/>
</dbReference>
<proteinExistence type="predicted"/>
<feature type="transmembrane region" description="Helical" evidence="2">
    <location>
        <begin position="37"/>
        <end position="56"/>
    </location>
</feature>
<keyword evidence="2" id="KW-0812">Transmembrane</keyword>
<feature type="compositionally biased region" description="Basic and acidic residues" evidence="1">
    <location>
        <begin position="105"/>
        <end position="120"/>
    </location>
</feature>
<gene>
    <name evidence="4" type="ORF">V1264_001676</name>
</gene>
<reference evidence="4 5" key="1">
    <citation type="submission" date="2024-02" db="EMBL/GenBank/DDBJ databases">
        <title>Chromosome-scale genome assembly of the rough periwinkle Littorina saxatilis.</title>
        <authorList>
            <person name="De Jode A."/>
            <person name="Faria R."/>
            <person name="Formenti G."/>
            <person name="Sims Y."/>
            <person name="Smith T.P."/>
            <person name="Tracey A."/>
            <person name="Wood J.M.D."/>
            <person name="Zagrodzka Z.B."/>
            <person name="Johannesson K."/>
            <person name="Butlin R.K."/>
            <person name="Leder E.H."/>
        </authorList>
    </citation>
    <scope>NUCLEOTIDE SEQUENCE [LARGE SCALE GENOMIC DNA]</scope>
    <source>
        <strain evidence="4">Snail1</strain>
        <tissue evidence="4">Muscle</tissue>
    </source>
</reference>
<evidence type="ECO:0000256" key="2">
    <source>
        <dbReference type="SAM" id="Phobius"/>
    </source>
</evidence>
<feature type="domain" description="LicD/FKTN/FKRP nucleotidyltransferase" evidence="3">
    <location>
        <begin position="291"/>
        <end position="341"/>
    </location>
</feature>
<feature type="region of interest" description="Disordered" evidence="1">
    <location>
        <begin position="105"/>
        <end position="130"/>
    </location>
</feature>
<organism evidence="4 5">
    <name type="scientific">Littorina saxatilis</name>
    <dbReference type="NCBI Taxonomy" id="31220"/>
    <lineage>
        <taxon>Eukaryota</taxon>
        <taxon>Metazoa</taxon>
        <taxon>Spiralia</taxon>
        <taxon>Lophotrochozoa</taxon>
        <taxon>Mollusca</taxon>
        <taxon>Gastropoda</taxon>
        <taxon>Caenogastropoda</taxon>
        <taxon>Littorinimorpha</taxon>
        <taxon>Littorinoidea</taxon>
        <taxon>Littorinidae</taxon>
        <taxon>Littorina</taxon>
    </lineage>
</organism>
<accession>A0AAN9C219</accession>
<keyword evidence="2" id="KW-0472">Membrane</keyword>
<dbReference type="Pfam" id="PF04991">
    <property type="entry name" value="LicD"/>
    <property type="match status" value="1"/>
</dbReference>
<evidence type="ECO:0000313" key="4">
    <source>
        <dbReference type="EMBL" id="KAK7115887.1"/>
    </source>
</evidence>
<dbReference type="Proteomes" id="UP001374579">
    <property type="component" value="Unassembled WGS sequence"/>
</dbReference>
<keyword evidence="2" id="KW-1133">Transmembrane helix</keyword>
<name>A0AAN9C219_9CAEN</name>
<dbReference type="PANTHER" id="PTHR43404">
    <property type="entry name" value="LIPOPOLYSACCHARIDE CHOLINEPHOSPHOTRANSFERASE LICD"/>
    <property type="match status" value="1"/>
</dbReference>
<evidence type="ECO:0000256" key="1">
    <source>
        <dbReference type="SAM" id="MobiDB-lite"/>
    </source>
</evidence>
<dbReference type="InterPro" id="IPR007074">
    <property type="entry name" value="LicD/FKTN/FKRP_NTP_transf"/>
</dbReference>
<sequence length="495" mass="56916">MHEQTAFSPALMQIKVCKAMPFPHRPRCSRLATSRRLLLLTLLVTPVCFLGYLHLYRLALTRTKLSPVASSDTDRQQPSLSAASIARYVPRQTYQQIVESSFVKRESESQKSVKSDREKSSSFVDQSPAAGDGEVLQQNLRFPGVNDAVNEVALSPFEPSDNQDLTGTAKALPPKSRTADERENKHFSNPLTGRSENKRILQMFESFSHLRHASDPERKATVISPLSDQKTVRKAMRFWPYNNFPKATSDCEDILFSTEDEGLTLLKPTLTKRSFCDLLATMDAFTEALTKAHIPFFMYGGTLIGSWRHHGIVPWDDDLDFAVSTHKRKKVYRALGALWPKFVLDITQRKRWKLYKNNAHKISQVSWRYPYLDISFYRQNASHVWDRDVNNFYMFIYPKHWIFPLTSRPFQGRWLPAPRDVKNTLNLTYNLNMCQTGGYSHQKETLNKKLYYLPCKELHGVVPFVERVEFVGGCRETLVLGDKALGHHFLQDTNC</sequence>
<feature type="compositionally biased region" description="Basic and acidic residues" evidence="1">
    <location>
        <begin position="177"/>
        <end position="186"/>
    </location>
</feature>
<evidence type="ECO:0000313" key="5">
    <source>
        <dbReference type="Proteomes" id="UP001374579"/>
    </source>
</evidence>
<comment type="caution">
    <text evidence="4">The sequence shown here is derived from an EMBL/GenBank/DDBJ whole genome shotgun (WGS) entry which is preliminary data.</text>
</comment>
<dbReference type="AlphaFoldDB" id="A0AAN9C219"/>
<feature type="region of interest" description="Disordered" evidence="1">
    <location>
        <begin position="156"/>
        <end position="194"/>
    </location>
</feature>
<dbReference type="InterPro" id="IPR052942">
    <property type="entry name" value="LPS_cholinephosphotransferase"/>
</dbReference>
<dbReference type="GO" id="GO:0009100">
    <property type="term" value="P:glycoprotein metabolic process"/>
    <property type="evidence" value="ECO:0007669"/>
    <property type="project" value="UniProtKB-ARBA"/>
</dbReference>
<protein>
    <recommendedName>
        <fullName evidence="3">LicD/FKTN/FKRP nucleotidyltransferase domain-containing protein</fullName>
    </recommendedName>
</protein>
<evidence type="ECO:0000259" key="3">
    <source>
        <dbReference type="Pfam" id="PF04991"/>
    </source>
</evidence>
<keyword evidence="5" id="KW-1185">Reference proteome</keyword>